<dbReference type="InterPro" id="IPR050125">
    <property type="entry name" value="GPCR_opsins"/>
</dbReference>
<comment type="subcellular location">
    <subcellularLocation>
        <location evidence="1">Membrane</location>
        <topology evidence="1">Multi-pass membrane protein</topology>
    </subcellularLocation>
</comment>
<dbReference type="PANTHER" id="PTHR24240">
    <property type="entry name" value="OPSIN"/>
    <property type="match status" value="1"/>
</dbReference>
<feature type="transmembrane region" description="Helical" evidence="8">
    <location>
        <begin position="224"/>
        <end position="244"/>
    </location>
</feature>
<evidence type="ECO:0000256" key="1">
    <source>
        <dbReference type="ARBA" id="ARBA00004141"/>
    </source>
</evidence>
<protein>
    <recommendedName>
        <fullName evidence="9">G-protein coupled receptors family 1 profile domain-containing protein</fullName>
    </recommendedName>
</protein>
<comment type="caution">
    <text evidence="10">The sequence shown here is derived from an EMBL/GenBank/DDBJ whole genome shotgun (WGS) entry which is preliminary data.</text>
</comment>
<feature type="transmembrane region" description="Helical" evidence="8">
    <location>
        <begin position="119"/>
        <end position="145"/>
    </location>
</feature>
<evidence type="ECO:0000256" key="8">
    <source>
        <dbReference type="SAM" id="Phobius"/>
    </source>
</evidence>
<gene>
    <name evidence="10" type="ORF">SNE40_009901</name>
</gene>
<keyword evidence="5 8" id="KW-0472">Membrane</keyword>
<evidence type="ECO:0000256" key="4">
    <source>
        <dbReference type="ARBA" id="ARBA00023040"/>
    </source>
</evidence>
<dbReference type="PRINTS" id="PR00237">
    <property type="entry name" value="GPCRRHODOPSN"/>
</dbReference>
<evidence type="ECO:0000259" key="9">
    <source>
        <dbReference type="PROSITE" id="PS50262"/>
    </source>
</evidence>
<keyword evidence="7" id="KW-0807">Transducer</keyword>
<reference evidence="10 11" key="1">
    <citation type="submission" date="2024-01" db="EMBL/GenBank/DDBJ databases">
        <title>The genome of the rayed Mediterranean limpet Patella caerulea (Linnaeus, 1758).</title>
        <authorList>
            <person name="Anh-Thu Weber A."/>
            <person name="Halstead-Nussloch G."/>
        </authorList>
    </citation>
    <scope>NUCLEOTIDE SEQUENCE [LARGE SCALE GENOMIC DNA]</scope>
    <source>
        <strain evidence="10">AATW-2023a</strain>
        <tissue evidence="10">Whole specimen</tissue>
    </source>
</reference>
<accession>A0AAN8JTE6</accession>
<evidence type="ECO:0000256" key="5">
    <source>
        <dbReference type="ARBA" id="ARBA00023136"/>
    </source>
</evidence>
<keyword evidence="3 8" id="KW-1133">Transmembrane helix</keyword>
<evidence type="ECO:0000256" key="6">
    <source>
        <dbReference type="ARBA" id="ARBA00023170"/>
    </source>
</evidence>
<dbReference type="InterPro" id="IPR000276">
    <property type="entry name" value="GPCR_Rhodpsn"/>
</dbReference>
<keyword evidence="4" id="KW-0297">G-protein coupled receptor</keyword>
<evidence type="ECO:0000313" key="11">
    <source>
        <dbReference type="Proteomes" id="UP001347796"/>
    </source>
</evidence>
<dbReference type="GO" id="GO:0004930">
    <property type="term" value="F:G protein-coupled receptor activity"/>
    <property type="evidence" value="ECO:0007669"/>
    <property type="project" value="UniProtKB-KW"/>
</dbReference>
<feature type="transmembrane region" description="Helical" evidence="8">
    <location>
        <begin position="76"/>
        <end position="99"/>
    </location>
</feature>
<keyword evidence="11" id="KW-1185">Reference proteome</keyword>
<organism evidence="10 11">
    <name type="scientific">Patella caerulea</name>
    <name type="common">Rayed Mediterranean limpet</name>
    <dbReference type="NCBI Taxonomy" id="87958"/>
    <lineage>
        <taxon>Eukaryota</taxon>
        <taxon>Metazoa</taxon>
        <taxon>Spiralia</taxon>
        <taxon>Lophotrochozoa</taxon>
        <taxon>Mollusca</taxon>
        <taxon>Gastropoda</taxon>
        <taxon>Patellogastropoda</taxon>
        <taxon>Patelloidea</taxon>
        <taxon>Patellidae</taxon>
        <taxon>Patella</taxon>
    </lineage>
</organism>
<evidence type="ECO:0000256" key="7">
    <source>
        <dbReference type="ARBA" id="ARBA00023224"/>
    </source>
</evidence>
<keyword evidence="2 8" id="KW-0812">Transmembrane</keyword>
<feature type="transmembrane region" description="Helical" evidence="8">
    <location>
        <begin position="195"/>
        <end position="218"/>
    </location>
</feature>
<feature type="transmembrane region" description="Helical" evidence="8">
    <location>
        <begin position="32"/>
        <end position="56"/>
    </location>
</feature>
<dbReference type="SUPFAM" id="SSF81321">
    <property type="entry name" value="Family A G protein-coupled receptor-like"/>
    <property type="match status" value="1"/>
</dbReference>
<dbReference type="Gene3D" id="1.20.1070.10">
    <property type="entry name" value="Rhodopsin 7-helix transmembrane proteins"/>
    <property type="match status" value="1"/>
</dbReference>
<feature type="domain" description="G-protein coupled receptors family 1 profile" evidence="9">
    <location>
        <begin position="1"/>
        <end position="241"/>
    </location>
</feature>
<dbReference type="GO" id="GO:0016020">
    <property type="term" value="C:membrane"/>
    <property type="evidence" value="ECO:0007669"/>
    <property type="project" value="UniProtKB-SubCell"/>
</dbReference>
<evidence type="ECO:0000256" key="3">
    <source>
        <dbReference type="ARBA" id="ARBA00022989"/>
    </source>
</evidence>
<sequence length="275" mass="30918">MGNLGESVFGFPFGAASNLAKRWLFGRIGCNFYGFICYMTTLSNLCTFVAISLYRYIVVCRSEKVSQLLTVKNVRIAIGVVWMYALLWALLPLIGWGSYGPEPYKTTCSLDWTNRSFNSISHIINVFVFVLLLPLLVMVMAYWAILRHTKSQISRAAYESSVEEKSTLPLKHAKHGVTYIKDIETRTSKIVQITILLYVMSWLPYATCSLLSACGVVFPVTVTAIPALIAKTHCAYTPIVYITAHKKFKIALMELIGIRMQQRTVTTPPKHTTPI</sequence>
<dbReference type="EMBL" id="JAZGQO010000007">
    <property type="protein sequence ID" value="KAK6182155.1"/>
    <property type="molecule type" value="Genomic_DNA"/>
</dbReference>
<evidence type="ECO:0000256" key="2">
    <source>
        <dbReference type="ARBA" id="ARBA00022692"/>
    </source>
</evidence>
<keyword evidence="6" id="KW-0675">Receptor</keyword>
<dbReference type="AlphaFoldDB" id="A0AAN8JTE6"/>
<name>A0AAN8JTE6_PATCE</name>
<dbReference type="Pfam" id="PF00001">
    <property type="entry name" value="7tm_1"/>
    <property type="match status" value="1"/>
</dbReference>
<dbReference type="PROSITE" id="PS50262">
    <property type="entry name" value="G_PROTEIN_RECEP_F1_2"/>
    <property type="match status" value="1"/>
</dbReference>
<dbReference type="InterPro" id="IPR017452">
    <property type="entry name" value="GPCR_Rhodpsn_7TM"/>
</dbReference>
<dbReference type="Proteomes" id="UP001347796">
    <property type="component" value="Unassembled WGS sequence"/>
</dbReference>
<proteinExistence type="predicted"/>
<evidence type="ECO:0000313" key="10">
    <source>
        <dbReference type="EMBL" id="KAK6182155.1"/>
    </source>
</evidence>